<evidence type="ECO:0000256" key="8">
    <source>
        <dbReference type="PIRNR" id="PIRNR000485"/>
    </source>
</evidence>
<dbReference type="RefSeq" id="WP_149474618.1">
    <property type="nucleotide sequence ID" value="NZ_JAGGMB010000002.1"/>
</dbReference>
<sequence>MFAEIKSINDECGVFGIWGHEKAAELTYYGLHSLQHRGQEGAGIVVNDGIELNVHKGLGLVNDVFKDAKFDQLQGRVAIGHVRYSTQGEKVYENVQPLLFRGQTASMALAHNGNIVNAYKLRGRLEKQGSIFQTSSDTEVLMHLLKRNGQDVNEETIGNALNQLVGAYAYLILTKKKLYAALDPTGIRPLSIGILGNAYVVASETCAFDQIGASFLREVTPGELITIDDEGIKSIRFTASNQRRMCAMEYVYLARPDSNLNYVNVHASRKQMGKELAKEAPKDADIVIGVPDSSISSAIGYAEESGLPYEMGIIKNRYVGRTFIQPSQELREQGVKMKLAPVRGIIEGKRVIMIDDSIVRGTTSKRIVQMLKDAGAKEVHVRIAAPPIQNPCYYGIDMSTRDELIAANHNIDEIAEIIGADSIAYLSEEGLERAILKEKSLNQGICMACMNGKYPVKEIVEKEVVYSS</sequence>
<feature type="binding site" evidence="7 10">
    <location>
        <position position="293"/>
    </location>
    <ligand>
        <name>Mg(2+)</name>
        <dbReference type="ChEBI" id="CHEBI:18420"/>
    </ligand>
</feature>
<dbReference type="Proteomes" id="UP001138793">
    <property type="component" value="Unassembled WGS sequence"/>
</dbReference>
<dbReference type="GO" id="GO:0004044">
    <property type="term" value="F:amidophosphoribosyltransferase activity"/>
    <property type="evidence" value="ECO:0007669"/>
    <property type="project" value="UniProtKB-UniRule"/>
</dbReference>
<dbReference type="InterPro" id="IPR029055">
    <property type="entry name" value="Ntn_hydrolases_N"/>
</dbReference>
<comment type="cofactor">
    <cofactor evidence="7 10">
        <name>Mg(2+)</name>
        <dbReference type="ChEBI" id="CHEBI:18420"/>
    </cofactor>
    <text evidence="7 10">Binds 1 Mg(2+) ion per subunit.</text>
</comment>
<dbReference type="SUPFAM" id="SSF53271">
    <property type="entry name" value="PRTase-like"/>
    <property type="match status" value="1"/>
</dbReference>
<feature type="domain" description="Glutamine amidotransferase type-2" evidence="12">
    <location>
        <begin position="12"/>
        <end position="230"/>
    </location>
</feature>
<dbReference type="CDD" id="cd06223">
    <property type="entry name" value="PRTases_typeI"/>
    <property type="match status" value="1"/>
</dbReference>
<comment type="pathway">
    <text evidence="1 7 8">Purine metabolism; IMP biosynthesis via de novo pathway; N(1)-(5-phospho-D-ribosyl)glycinamide from 5-phospho-alpha-D-ribose 1-diphosphate: step 1/2.</text>
</comment>
<keyword evidence="7 11" id="KW-0411">Iron-sulfur</keyword>
<feature type="binding site" evidence="7 10">
    <location>
        <position position="355"/>
    </location>
    <ligand>
        <name>Mg(2+)</name>
        <dbReference type="ChEBI" id="CHEBI:18420"/>
    </ligand>
</feature>
<keyword evidence="4 7" id="KW-0808">Transferase</keyword>
<proteinExistence type="inferred from homology"/>
<dbReference type="GO" id="GO:0051539">
    <property type="term" value="F:4 iron, 4 sulfur cluster binding"/>
    <property type="evidence" value="ECO:0007669"/>
    <property type="project" value="UniProtKB-KW"/>
</dbReference>
<organism evidence="13 14">
    <name type="scientific">Oceanobacillus polygoni</name>
    <dbReference type="NCBI Taxonomy" id="1235259"/>
    <lineage>
        <taxon>Bacteria</taxon>
        <taxon>Bacillati</taxon>
        <taxon>Bacillota</taxon>
        <taxon>Bacilli</taxon>
        <taxon>Bacillales</taxon>
        <taxon>Bacillaceae</taxon>
        <taxon>Oceanobacillus</taxon>
    </lineage>
</organism>
<dbReference type="AlphaFoldDB" id="A0A9X1CF05"/>
<comment type="caution">
    <text evidence="13">The sequence shown here is derived from an EMBL/GenBank/DDBJ whole genome shotgun (WGS) entry which is preliminary data.</text>
</comment>
<evidence type="ECO:0000313" key="13">
    <source>
        <dbReference type="EMBL" id="MBP2076558.1"/>
    </source>
</evidence>
<evidence type="ECO:0000256" key="3">
    <source>
        <dbReference type="ARBA" id="ARBA00022676"/>
    </source>
</evidence>
<dbReference type="OrthoDB" id="9801213at2"/>
<keyword evidence="14" id="KW-1185">Reference proteome</keyword>
<evidence type="ECO:0000256" key="11">
    <source>
        <dbReference type="PIRSR" id="PIRSR000485-3"/>
    </source>
</evidence>
<feature type="binding site" evidence="7 11">
    <location>
        <position position="392"/>
    </location>
    <ligand>
        <name>[4Fe-4S] cluster</name>
        <dbReference type="ChEBI" id="CHEBI:49883"/>
    </ligand>
</feature>
<dbReference type="Pfam" id="PF13522">
    <property type="entry name" value="GATase_6"/>
    <property type="match status" value="1"/>
</dbReference>
<comment type="similarity">
    <text evidence="2 7 8">In the C-terminal section; belongs to the purine/pyrimidine phosphoribosyltransferase family.</text>
</comment>
<evidence type="ECO:0000256" key="6">
    <source>
        <dbReference type="ARBA" id="ARBA00022962"/>
    </source>
</evidence>
<dbReference type="GO" id="GO:0006189">
    <property type="term" value="P:'de novo' IMP biosynthetic process"/>
    <property type="evidence" value="ECO:0007669"/>
    <property type="project" value="UniProtKB-UniRule"/>
</dbReference>
<keyword evidence="7" id="KW-0004">4Fe-4S</keyword>
<evidence type="ECO:0000256" key="1">
    <source>
        <dbReference type="ARBA" id="ARBA00005209"/>
    </source>
</evidence>
<dbReference type="EMBL" id="JAGGMB010000002">
    <property type="protein sequence ID" value="MBP2076558.1"/>
    <property type="molecule type" value="Genomic_DNA"/>
</dbReference>
<dbReference type="InterPro" id="IPR005854">
    <property type="entry name" value="PurF"/>
</dbReference>
<dbReference type="SUPFAM" id="SSF56235">
    <property type="entry name" value="N-terminal nucleophile aminohydrolases (Ntn hydrolases)"/>
    <property type="match status" value="1"/>
</dbReference>
<keyword evidence="6 7" id="KW-0315">Glutamine amidotransferase</keyword>
<dbReference type="Gene3D" id="3.40.50.2020">
    <property type="match status" value="1"/>
</dbReference>
<feature type="binding site" evidence="7 11">
    <location>
        <position position="446"/>
    </location>
    <ligand>
        <name>[4Fe-4S] cluster</name>
        <dbReference type="ChEBI" id="CHEBI:49883"/>
    </ligand>
</feature>
<dbReference type="GO" id="GO:0000287">
    <property type="term" value="F:magnesium ion binding"/>
    <property type="evidence" value="ECO:0007669"/>
    <property type="project" value="UniProtKB-UniRule"/>
</dbReference>
<dbReference type="PANTHER" id="PTHR11907">
    <property type="entry name" value="AMIDOPHOSPHORIBOSYLTRANSFERASE"/>
    <property type="match status" value="1"/>
</dbReference>
<gene>
    <name evidence="7" type="primary">purF</name>
    <name evidence="13" type="ORF">J2Z64_000770</name>
</gene>
<comment type="catalytic activity">
    <reaction evidence="7 8">
        <text>5-phospho-beta-D-ribosylamine + L-glutamate + diphosphate = 5-phospho-alpha-D-ribose 1-diphosphate + L-glutamine + H2O</text>
        <dbReference type="Rhea" id="RHEA:14905"/>
        <dbReference type="ChEBI" id="CHEBI:15377"/>
        <dbReference type="ChEBI" id="CHEBI:29985"/>
        <dbReference type="ChEBI" id="CHEBI:33019"/>
        <dbReference type="ChEBI" id="CHEBI:58017"/>
        <dbReference type="ChEBI" id="CHEBI:58359"/>
        <dbReference type="ChEBI" id="CHEBI:58681"/>
        <dbReference type="EC" id="2.4.2.14"/>
    </reaction>
</comment>
<comment type="function">
    <text evidence="7">Catalyzes the formation of phosphoribosylamine from phosphoribosylpyrophosphate (PRPP) and glutamine.</text>
</comment>
<feature type="active site" description="Nucleophile" evidence="7 9">
    <location>
        <position position="12"/>
    </location>
</feature>
<evidence type="ECO:0000256" key="5">
    <source>
        <dbReference type="ARBA" id="ARBA00022755"/>
    </source>
</evidence>
<feature type="binding site" evidence="7 11">
    <location>
        <position position="449"/>
    </location>
    <ligand>
        <name>[4Fe-4S] cluster</name>
        <dbReference type="ChEBI" id="CHEBI:49883"/>
    </ligand>
</feature>
<feature type="binding site" evidence="7 10">
    <location>
        <position position="356"/>
    </location>
    <ligand>
        <name>Mg(2+)</name>
        <dbReference type="ChEBI" id="CHEBI:18420"/>
    </ligand>
</feature>
<dbReference type="Gene3D" id="3.60.20.10">
    <property type="entry name" value="Glutamine Phosphoribosylpyrophosphate, subunit 1, domain 1"/>
    <property type="match status" value="1"/>
</dbReference>
<accession>A0A9X1CF05</accession>
<keyword evidence="7 11" id="KW-0408">Iron</keyword>
<keyword evidence="5 7" id="KW-0658">Purine biosynthesis</keyword>
<dbReference type="PIRSF" id="PIRSF000485">
    <property type="entry name" value="Amd_phspho_trans"/>
    <property type="match status" value="1"/>
</dbReference>
<evidence type="ECO:0000256" key="4">
    <source>
        <dbReference type="ARBA" id="ARBA00022679"/>
    </source>
</evidence>
<evidence type="ECO:0000256" key="9">
    <source>
        <dbReference type="PIRSR" id="PIRSR000485-1"/>
    </source>
</evidence>
<evidence type="ECO:0000313" key="14">
    <source>
        <dbReference type="Proteomes" id="UP001138793"/>
    </source>
</evidence>
<evidence type="ECO:0000256" key="7">
    <source>
        <dbReference type="HAMAP-Rule" id="MF_01931"/>
    </source>
</evidence>
<dbReference type="NCBIfam" id="TIGR01134">
    <property type="entry name" value="purF"/>
    <property type="match status" value="1"/>
</dbReference>
<dbReference type="CDD" id="cd00715">
    <property type="entry name" value="GPATase_N"/>
    <property type="match status" value="1"/>
</dbReference>
<dbReference type="GO" id="GO:0009113">
    <property type="term" value="P:purine nucleobase biosynthetic process"/>
    <property type="evidence" value="ECO:0007669"/>
    <property type="project" value="UniProtKB-UniRule"/>
</dbReference>
<reference evidence="13" key="1">
    <citation type="submission" date="2021-03" db="EMBL/GenBank/DDBJ databases">
        <title>Genomic Encyclopedia of Type Strains, Phase IV (KMG-IV): sequencing the most valuable type-strain genomes for metagenomic binning, comparative biology and taxonomic classification.</title>
        <authorList>
            <person name="Goeker M."/>
        </authorList>
    </citation>
    <scope>NUCLEOTIDE SEQUENCE</scope>
    <source>
        <strain evidence="13">DSM 107338</strain>
    </source>
</reference>
<protein>
    <recommendedName>
        <fullName evidence="7">Amidophosphoribosyltransferase</fullName>
        <shortName evidence="7">ATase</shortName>
        <ecNumber evidence="7">2.4.2.14</ecNumber>
    </recommendedName>
    <alternativeName>
        <fullName evidence="7">Glutamine phosphoribosylpyrophosphate amidotransferase</fullName>
        <shortName evidence="7">GPATase</shortName>
    </alternativeName>
</protein>
<keyword evidence="7 10" id="KW-0479">Metal-binding</keyword>
<keyword evidence="3 7" id="KW-0328">Glycosyltransferase</keyword>
<dbReference type="HAMAP" id="MF_01931">
    <property type="entry name" value="PurF"/>
    <property type="match status" value="1"/>
</dbReference>
<dbReference type="InterPro" id="IPR029057">
    <property type="entry name" value="PRTase-like"/>
</dbReference>
<dbReference type="Pfam" id="PF00156">
    <property type="entry name" value="Pribosyltran"/>
    <property type="match status" value="1"/>
</dbReference>
<dbReference type="InterPro" id="IPR000836">
    <property type="entry name" value="PRTase_dom"/>
</dbReference>
<evidence type="ECO:0000256" key="10">
    <source>
        <dbReference type="PIRSR" id="PIRSR000485-2"/>
    </source>
</evidence>
<evidence type="ECO:0000259" key="12">
    <source>
        <dbReference type="PROSITE" id="PS51278"/>
    </source>
</evidence>
<feature type="binding site" evidence="7 11">
    <location>
        <position position="246"/>
    </location>
    <ligand>
        <name>[4Fe-4S] cluster</name>
        <dbReference type="ChEBI" id="CHEBI:49883"/>
    </ligand>
</feature>
<name>A0A9X1CF05_9BACI</name>
<dbReference type="InterPro" id="IPR017932">
    <property type="entry name" value="GATase_2_dom"/>
</dbReference>
<dbReference type="EC" id="2.4.2.14" evidence="7"/>
<evidence type="ECO:0000256" key="2">
    <source>
        <dbReference type="ARBA" id="ARBA00010138"/>
    </source>
</evidence>
<dbReference type="PROSITE" id="PS51278">
    <property type="entry name" value="GATASE_TYPE_2"/>
    <property type="match status" value="1"/>
</dbReference>
<keyword evidence="7 10" id="KW-0460">Magnesium</keyword>
<dbReference type="InterPro" id="IPR035584">
    <property type="entry name" value="PurF_N"/>
</dbReference>
<comment type="cofactor">
    <cofactor evidence="7 11">
        <name>[4Fe-4S] cluster</name>
        <dbReference type="ChEBI" id="CHEBI:49883"/>
    </cofactor>
    <text evidence="7 11">Binds 1 [4Fe-4S] cluster per subunit.</text>
</comment>